<sequence length="545" mass="61299">MTDPTNTVELKRFSCHQCRARKLKCNRVWPCERCVQLGEKCQFAEVRRRPGQVAKRPRVKELEGRLSPSTPAGAQDESKFKMIPTGRLEQLPPQSIVDELTSIYFSQRHSEAPMQDPARYLASLHRPPHMQPPICLQYAILAMAASQSSAHKDLALPFYQRARNYIEHDEMRDDGHHAMTLGHAQCWVVLGHFEAQHLWYVRANLSVSRSVRLAQMLGLYDVEAVGGSFGLAPTDKWQEKEERRRTMWAIFCTDRLTSSTTGWHPLVDARQVRTLLPSSDEAFQFGIEEPSLTLHQALGNPSAQLSPFACRVLAAHIFYACLEHSFSRYTDDDTNGEQDSEFWKRQHNLDSRLAVLFMALPDKVRCPENQVARHDAVSINLTLHTASICIHRVGIVRAKRSPQHAAQMQGAAVRLLTAAQAIFAIINGLRDPRILFSNPFVAFAAYLAALVFMNNFATSHSRQSEECLNRLMDLMVEIANENLVTASLALQLAGHLKKSGIDPAAFDKVKHLAAKVEADAFIAGLNNDKTGTMLFCPFQPREQAQ</sequence>
<dbReference type="Pfam" id="PF00172">
    <property type="entry name" value="Zn_clus"/>
    <property type="match status" value="1"/>
</dbReference>
<feature type="domain" description="Zn(2)-C6 fungal-type" evidence="7">
    <location>
        <begin position="14"/>
        <end position="43"/>
    </location>
</feature>
<evidence type="ECO:0000256" key="1">
    <source>
        <dbReference type="ARBA" id="ARBA00004123"/>
    </source>
</evidence>
<dbReference type="InterPro" id="IPR001138">
    <property type="entry name" value="Zn2Cys6_DnaBD"/>
</dbReference>
<comment type="caution">
    <text evidence="8">The sequence shown here is derived from an EMBL/GenBank/DDBJ whole genome shotgun (WGS) entry which is preliminary data.</text>
</comment>
<dbReference type="Gene3D" id="4.10.240.10">
    <property type="entry name" value="Zn(2)-C6 fungal-type DNA-binding domain"/>
    <property type="match status" value="1"/>
</dbReference>
<dbReference type="CDD" id="cd12148">
    <property type="entry name" value="fungal_TF_MHR"/>
    <property type="match status" value="1"/>
</dbReference>
<dbReference type="GO" id="GO:0000981">
    <property type="term" value="F:DNA-binding transcription factor activity, RNA polymerase II-specific"/>
    <property type="evidence" value="ECO:0007669"/>
    <property type="project" value="InterPro"/>
</dbReference>
<dbReference type="SMART" id="SM00906">
    <property type="entry name" value="Fungal_trans"/>
    <property type="match status" value="1"/>
</dbReference>
<dbReference type="Proteomes" id="UP001197093">
    <property type="component" value="Unassembled WGS sequence"/>
</dbReference>
<proteinExistence type="predicted"/>
<dbReference type="SUPFAM" id="SSF57701">
    <property type="entry name" value="Zn2/Cys6 DNA-binding domain"/>
    <property type="match status" value="1"/>
</dbReference>
<dbReference type="EMBL" id="JAHCVI010000001">
    <property type="protein sequence ID" value="KAG7291175.1"/>
    <property type="molecule type" value="Genomic_DNA"/>
</dbReference>
<dbReference type="GO" id="GO:0008270">
    <property type="term" value="F:zinc ion binding"/>
    <property type="evidence" value="ECO:0007669"/>
    <property type="project" value="InterPro"/>
</dbReference>
<feature type="region of interest" description="Disordered" evidence="6">
    <location>
        <begin position="52"/>
        <end position="79"/>
    </location>
</feature>
<evidence type="ECO:0000256" key="2">
    <source>
        <dbReference type="ARBA" id="ARBA00022723"/>
    </source>
</evidence>
<dbReference type="Pfam" id="PF04082">
    <property type="entry name" value="Fungal_trans"/>
    <property type="match status" value="1"/>
</dbReference>
<dbReference type="InterPro" id="IPR036864">
    <property type="entry name" value="Zn2-C6_fun-type_DNA-bd_sf"/>
</dbReference>
<evidence type="ECO:0000259" key="7">
    <source>
        <dbReference type="PROSITE" id="PS50048"/>
    </source>
</evidence>
<dbReference type="PROSITE" id="PS50048">
    <property type="entry name" value="ZN2_CY6_FUNGAL_2"/>
    <property type="match status" value="1"/>
</dbReference>
<accession>A0AAD4F1C3</accession>
<keyword evidence="2" id="KW-0479">Metal-binding</keyword>
<evidence type="ECO:0000313" key="9">
    <source>
        <dbReference type="Proteomes" id="UP001197093"/>
    </source>
</evidence>
<dbReference type="SMART" id="SM00066">
    <property type="entry name" value="GAL4"/>
    <property type="match status" value="1"/>
</dbReference>
<keyword evidence="3" id="KW-0805">Transcription regulation</keyword>
<dbReference type="GO" id="GO:0003677">
    <property type="term" value="F:DNA binding"/>
    <property type="evidence" value="ECO:0007669"/>
    <property type="project" value="InterPro"/>
</dbReference>
<evidence type="ECO:0000256" key="5">
    <source>
        <dbReference type="ARBA" id="ARBA00023242"/>
    </source>
</evidence>
<protein>
    <recommendedName>
        <fullName evidence="7">Zn(2)-C6 fungal-type domain-containing protein</fullName>
    </recommendedName>
</protein>
<dbReference type="InterPro" id="IPR007219">
    <property type="entry name" value="XnlR_reg_dom"/>
</dbReference>
<dbReference type="InterPro" id="IPR050815">
    <property type="entry name" value="TF_fung"/>
</dbReference>
<name>A0AAD4F1C3_9PEZI</name>
<evidence type="ECO:0000313" key="8">
    <source>
        <dbReference type="EMBL" id="KAG7291175.1"/>
    </source>
</evidence>
<comment type="subcellular location">
    <subcellularLocation>
        <location evidence="1">Nucleus</location>
    </subcellularLocation>
</comment>
<evidence type="ECO:0000256" key="3">
    <source>
        <dbReference type="ARBA" id="ARBA00023015"/>
    </source>
</evidence>
<evidence type="ECO:0000256" key="6">
    <source>
        <dbReference type="SAM" id="MobiDB-lite"/>
    </source>
</evidence>
<dbReference type="GO" id="GO:0005634">
    <property type="term" value="C:nucleus"/>
    <property type="evidence" value="ECO:0007669"/>
    <property type="project" value="UniProtKB-SubCell"/>
</dbReference>
<organism evidence="8 9">
    <name type="scientific">Staphylotrichum longicolle</name>
    <dbReference type="NCBI Taxonomy" id="669026"/>
    <lineage>
        <taxon>Eukaryota</taxon>
        <taxon>Fungi</taxon>
        <taxon>Dikarya</taxon>
        <taxon>Ascomycota</taxon>
        <taxon>Pezizomycotina</taxon>
        <taxon>Sordariomycetes</taxon>
        <taxon>Sordariomycetidae</taxon>
        <taxon>Sordariales</taxon>
        <taxon>Chaetomiaceae</taxon>
        <taxon>Staphylotrichum</taxon>
    </lineage>
</organism>
<dbReference type="PROSITE" id="PS00463">
    <property type="entry name" value="ZN2_CY6_FUNGAL_1"/>
    <property type="match status" value="1"/>
</dbReference>
<dbReference type="PANTHER" id="PTHR47338">
    <property type="entry name" value="ZN(II)2CYS6 TRANSCRIPTION FACTOR (EUROFUNG)-RELATED"/>
    <property type="match status" value="1"/>
</dbReference>
<dbReference type="CDD" id="cd00067">
    <property type="entry name" value="GAL4"/>
    <property type="match status" value="1"/>
</dbReference>
<dbReference type="AlphaFoldDB" id="A0AAD4F1C3"/>
<dbReference type="GO" id="GO:0006351">
    <property type="term" value="P:DNA-templated transcription"/>
    <property type="evidence" value="ECO:0007669"/>
    <property type="project" value="InterPro"/>
</dbReference>
<keyword evidence="5" id="KW-0539">Nucleus</keyword>
<evidence type="ECO:0000256" key="4">
    <source>
        <dbReference type="ARBA" id="ARBA00023163"/>
    </source>
</evidence>
<keyword evidence="9" id="KW-1185">Reference proteome</keyword>
<keyword evidence="4" id="KW-0804">Transcription</keyword>
<dbReference type="PANTHER" id="PTHR47338:SF10">
    <property type="entry name" value="TRANSCRIPTION FACTOR DOMAIN-CONTAINING PROTEIN-RELATED"/>
    <property type="match status" value="1"/>
</dbReference>
<reference evidence="8" key="1">
    <citation type="submission" date="2023-02" db="EMBL/GenBank/DDBJ databases">
        <authorList>
            <person name="Palmer J.M."/>
        </authorList>
    </citation>
    <scope>NUCLEOTIDE SEQUENCE</scope>
    <source>
        <strain evidence="8">FW57</strain>
    </source>
</reference>
<gene>
    <name evidence="8" type="ORF">NEMBOFW57_001187</name>
</gene>